<comment type="caution">
    <text evidence="2">The sequence shown here is derived from an EMBL/GenBank/DDBJ whole genome shotgun (WGS) entry which is preliminary data.</text>
</comment>
<dbReference type="SUPFAM" id="SSF52087">
    <property type="entry name" value="CRAL/TRIO domain"/>
    <property type="match status" value="1"/>
</dbReference>
<sequence length="272" mass="31423">MTQDASTRQFCAEILNETAETRTEALTTLKQWASNNPQLHINADDDSLIPFLRGCKFDIPRTQKKLTDYYTMKRDIPEWYANRDPTLPQIQDLVKLGVFVPLKDHHENQLVVIIRTAAHNPSIHKQDDVFKAGNMVLDVATKDDEMAQIYGIIAIFDMTGVGLGHARQMTPGIIKKAVRSWQNYHCRPKRLEFINAPVYINVVLSIFKGFMSDKLKSRVQVHYTNYKIVPKEILPKEYGGDGESLEDIINYWHGKLLENVKWFDEDEKFRAE</sequence>
<evidence type="ECO:0000259" key="1">
    <source>
        <dbReference type="PROSITE" id="PS50191"/>
    </source>
</evidence>
<reference evidence="2" key="1">
    <citation type="journal article" date="2023" name="G3 (Bethesda)">
        <title>Whole genome assemblies of Zophobas morio and Tenebrio molitor.</title>
        <authorList>
            <person name="Kaur S."/>
            <person name="Stinson S.A."/>
            <person name="diCenzo G.C."/>
        </authorList>
    </citation>
    <scope>NUCLEOTIDE SEQUENCE</scope>
    <source>
        <strain evidence="2">QUZm001</strain>
    </source>
</reference>
<name>A0AA38HSX3_9CUCU</name>
<dbReference type="Gene3D" id="1.10.8.20">
    <property type="entry name" value="N-terminal domain of phosphatidylinositol transfer protein sec14p"/>
    <property type="match status" value="1"/>
</dbReference>
<dbReference type="Gene3D" id="1.20.5.1200">
    <property type="entry name" value="Alpha-tocopherol transfer"/>
    <property type="match status" value="1"/>
</dbReference>
<protein>
    <recommendedName>
        <fullName evidence="1">CRAL-TRIO domain-containing protein</fullName>
    </recommendedName>
</protein>
<dbReference type="SMART" id="SM00516">
    <property type="entry name" value="SEC14"/>
    <property type="match status" value="1"/>
</dbReference>
<dbReference type="InterPro" id="IPR001251">
    <property type="entry name" value="CRAL-TRIO_dom"/>
</dbReference>
<dbReference type="EMBL" id="JALNTZ010000008">
    <property type="protein sequence ID" value="KAJ3643378.1"/>
    <property type="molecule type" value="Genomic_DNA"/>
</dbReference>
<dbReference type="GO" id="GO:1902936">
    <property type="term" value="F:phosphatidylinositol bisphosphate binding"/>
    <property type="evidence" value="ECO:0007669"/>
    <property type="project" value="TreeGrafter"/>
</dbReference>
<dbReference type="PROSITE" id="PS50191">
    <property type="entry name" value="CRAL_TRIO"/>
    <property type="match status" value="1"/>
</dbReference>
<dbReference type="Gene3D" id="3.40.525.10">
    <property type="entry name" value="CRAL-TRIO lipid binding domain"/>
    <property type="match status" value="1"/>
</dbReference>
<evidence type="ECO:0000313" key="3">
    <source>
        <dbReference type="Proteomes" id="UP001168821"/>
    </source>
</evidence>
<dbReference type="InterPro" id="IPR011074">
    <property type="entry name" value="CRAL/TRIO_N_dom"/>
</dbReference>
<dbReference type="SUPFAM" id="SSF46938">
    <property type="entry name" value="CRAL/TRIO N-terminal domain"/>
    <property type="match status" value="1"/>
</dbReference>
<dbReference type="Pfam" id="PF00650">
    <property type="entry name" value="CRAL_TRIO"/>
    <property type="match status" value="1"/>
</dbReference>
<feature type="domain" description="CRAL-TRIO" evidence="1">
    <location>
        <begin position="87"/>
        <end position="246"/>
    </location>
</feature>
<keyword evidence="3" id="KW-1185">Reference proteome</keyword>
<organism evidence="2 3">
    <name type="scientific">Zophobas morio</name>
    <dbReference type="NCBI Taxonomy" id="2755281"/>
    <lineage>
        <taxon>Eukaryota</taxon>
        <taxon>Metazoa</taxon>
        <taxon>Ecdysozoa</taxon>
        <taxon>Arthropoda</taxon>
        <taxon>Hexapoda</taxon>
        <taxon>Insecta</taxon>
        <taxon>Pterygota</taxon>
        <taxon>Neoptera</taxon>
        <taxon>Endopterygota</taxon>
        <taxon>Coleoptera</taxon>
        <taxon>Polyphaga</taxon>
        <taxon>Cucujiformia</taxon>
        <taxon>Tenebrionidae</taxon>
        <taxon>Zophobas</taxon>
    </lineage>
</organism>
<dbReference type="SMART" id="SM01100">
    <property type="entry name" value="CRAL_TRIO_N"/>
    <property type="match status" value="1"/>
</dbReference>
<dbReference type="Proteomes" id="UP001168821">
    <property type="component" value="Unassembled WGS sequence"/>
</dbReference>
<dbReference type="AlphaFoldDB" id="A0AA38HSX3"/>
<dbReference type="CDD" id="cd00170">
    <property type="entry name" value="SEC14"/>
    <property type="match status" value="1"/>
</dbReference>
<accession>A0AA38HSX3</accession>
<dbReference type="PANTHER" id="PTHR10174">
    <property type="entry name" value="ALPHA-TOCOPHEROL TRANSFER PROTEIN-RELATED"/>
    <property type="match status" value="1"/>
</dbReference>
<dbReference type="InterPro" id="IPR036273">
    <property type="entry name" value="CRAL/TRIO_N_dom_sf"/>
</dbReference>
<dbReference type="PANTHER" id="PTHR10174:SF224">
    <property type="entry name" value="RETINOL-BINDING PROTEIN PINTA"/>
    <property type="match status" value="1"/>
</dbReference>
<dbReference type="GO" id="GO:0016020">
    <property type="term" value="C:membrane"/>
    <property type="evidence" value="ECO:0007669"/>
    <property type="project" value="TreeGrafter"/>
</dbReference>
<proteinExistence type="predicted"/>
<gene>
    <name evidence="2" type="ORF">Zmor_026092</name>
</gene>
<evidence type="ECO:0000313" key="2">
    <source>
        <dbReference type="EMBL" id="KAJ3643378.1"/>
    </source>
</evidence>
<dbReference type="InterPro" id="IPR036865">
    <property type="entry name" value="CRAL-TRIO_dom_sf"/>
</dbReference>